<dbReference type="InterPro" id="IPR008936">
    <property type="entry name" value="Rho_GTPase_activation_prot"/>
</dbReference>
<evidence type="ECO:0000259" key="10">
    <source>
        <dbReference type="PROSITE" id="PS50238"/>
    </source>
</evidence>
<evidence type="ECO:0000256" key="1">
    <source>
        <dbReference type="ARBA" id="ARBA00004496"/>
    </source>
</evidence>
<dbReference type="GO" id="GO:0005096">
    <property type="term" value="F:GTPase activator activity"/>
    <property type="evidence" value="ECO:0007669"/>
    <property type="project" value="UniProtKB-KW"/>
</dbReference>
<evidence type="ECO:0000313" key="12">
    <source>
        <dbReference type="Proteomes" id="UP000694416"/>
    </source>
</evidence>
<evidence type="ECO:0000256" key="6">
    <source>
        <dbReference type="ARBA" id="ARBA00066183"/>
    </source>
</evidence>
<dbReference type="Ensembl" id="ENSPTET00000023275.1">
    <property type="protein sequence ID" value="ENSPTEP00000015624.1"/>
    <property type="gene ID" value="ENSPTEG00000017273.1"/>
</dbReference>
<comment type="subunit">
    <text evidence="6">Interacts with MPHOSPH6.</text>
</comment>
<dbReference type="InterPro" id="IPR000198">
    <property type="entry name" value="RhoGAP_dom"/>
</dbReference>
<evidence type="ECO:0000256" key="7">
    <source>
        <dbReference type="ARBA" id="ARBA00070234"/>
    </source>
</evidence>
<dbReference type="RefSeq" id="XP_023086373.2">
    <property type="nucleotide sequence ID" value="XM_023230605.2"/>
</dbReference>
<evidence type="ECO:0000313" key="11">
    <source>
        <dbReference type="Ensembl" id="ENSPTEP00000015624.1"/>
    </source>
</evidence>
<accession>A0A8C9H498</accession>
<evidence type="ECO:0000256" key="9">
    <source>
        <dbReference type="SAM" id="MobiDB-lite"/>
    </source>
</evidence>
<feature type="compositionally biased region" description="Basic and acidic residues" evidence="9">
    <location>
        <begin position="223"/>
        <end position="236"/>
    </location>
</feature>
<dbReference type="CDD" id="cd04391">
    <property type="entry name" value="RhoGAP_ARHGAP18"/>
    <property type="match status" value="1"/>
</dbReference>
<evidence type="ECO:0000256" key="3">
    <source>
        <dbReference type="ARBA" id="ARBA00022490"/>
    </source>
</evidence>
<dbReference type="Pfam" id="PF00620">
    <property type="entry name" value="RhoGAP"/>
    <property type="match status" value="1"/>
</dbReference>
<dbReference type="Proteomes" id="UP000694416">
    <property type="component" value="Unplaced"/>
</dbReference>
<evidence type="ECO:0000256" key="5">
    <source>
        <dbReference type="ARBA" id="ARBA00054723"/>
    </source>
</evidence>
<comment type="function">
    <text evidence="5">Rho GTPase activating protein that suppresses F-actin polymerization by inhibiting Rho. Rho GTPase activating proteins act by converting Rho-type GTPases to an inactive GDP-bound state. Plays a key role in tissue tension and 3D tissue shape by regulating cortical actomyosin network formation. Acts downstream of YAP1 and inhibits actin polymerization, which in turn reduces nuclear localization of YAP1. Regulates cell shape, spreading, and migration.</text>
</comment>
<feature type="region of interest" description="Disordered" evidence="9">
    <location>
        <begin position="156"/>
        <end position="205"/>
    </location>
</feature>
<dbReference type="GO" id="GO:0007165">
    <property type="term" value="P:signal transduction"/>
    <property type="evidence" value="ECO:0007669"/>
    <property type="project" value="InterPro"/>
</dbReference>
<proteinExistence type="predicted"/>
<dbReference type="SUPFAM" id="SSF48350">
    <property type="entry name" value="GTPase activation domain, GAP"/>
    <property type="match status" value="1"/>
</dbReference>
<dbReference type="PANTHER" id="PTHR14963">
    <property type="entry name" value="RHO GTPASE ACTIVATING PROTEIN 18,19-RELATED"/>
    <property type="match status" value="1"/>
</dbReference>
<reference evidence="11" key="2">
    <citation type="submission" date="2025-09" db="UniProtKB">
        <authorList>
            <consortium name="Ensembl"/>
        </authorList>
    </citation>
    <scope>IDENTIFICATION</scope>
</reference>
<feature type="compositionally biased region" description="Basic and acidic residues" evidence="9">
    <location>
        <begin position="175"/>
        <end position="197"/>
    </location>
</feature>
<organism evidence="11 12">
    <name type="scientific">Piliocolobus tephrosceles</name>
    <name type="common">Ugandan red Colobus</name>
    <dbReference type="NCBI Taxonomy" id="591936"/>
    <lineage>
        <taxon>Eukaryota</taxon>
        <taxon>Metazoa</taxon>
        <taxon>Chordata</taxon>
        <taxon>Craniata</taxon>
        <taxon>Vertebrata</taxon>
        <taxon>Euteleostomi</taxon>
        <taxon>Mammalia</taxon>
        <taxon>Eutheria</taxon>
        <taxon>Euarchontoglires</taxon>
        <taxon>Primates</taxon>
        <taxon>Haplorrhini</taxon>
        <taxon>Catarrhini</taxon>
        <taxon>Cercopithecidae</taxon>
        <taxon>Colobinae</taxon>
        <taxon>Piliocolobus</taxon>
    </lineage>
</organism>
<name>A0A8C9H498_9PRIM</name>
<dbReference type="PROSITE" id="PS50238">
    <property type="entry name" value="RHOGAP"/>
    <property type="match status" value="1"/>
</dbReference>
<dbReference type="AlphaFoldDB" id="A0A8C9H498"/>
<dbReference type="PANTHER" id="PTHR14963:SF6">
    <property type="entry name" value="RHO GTPASE-ACTIVATING PROTEIN 18"/>
    <property type="match status" value="1"/>
</dbReference>
<protein>
    <recommendedName>
        <fullName evidence="7">Rho GTPase-activating protein 18</fullName>
    </recommendedName>
    <alternativeName>
        <fullName evidence="8">Rho-type GTPase-activating protein 18</fullName>
    </alternativeName>
</protein>
<dbReference type="CTD" id="93663"/>
<keyword evidence="12" id="KW-1185">Reference proteome</keyword>
<sequence>MVTAVTELAQCFHLRRRYGQYTMNQESTTVTRVMEKPPFDRSISQDSLDELSMEDYWIELENIKKSSENRQEDQEVVVVKEPDEGELEEEWLKEAGLSNLFGESAGDPQESVVFLSTLTRTQAAAVQKRVETVSQTLRKKNKQYQIPDVRDIFAQQRESKETAPDDTESQSLRTNENKYQGRDDQASNLVGEEKLIPPEETPAPETDINLEVSFAEQALNQKESSKEKIQKSKGDDATLPSFRLPKDKTGTTRIGDLAHQDMKKVCHLALIELTALYDVLGIELKQQKAVKIKTRDSGLFCVPLTVLLEQDQRKVLGTRIPLIFQKLISRIEEGGLETEGLLRIPGAAIRIKNLCQELEAKFYEGTFNWESVKQHDAASLLKLFIRELPQPLLGVEYLKAFQAVQNLPTKKQQLQALNLLVILLPDANRDTLKALLEFLQRVIDNKEKNKMTVMNVAMVMAPNLFMCHALGLKSSEQREFVMAAGTANTMHLLIKYQKLLWTIPKFIVNQVRKQNTENHKKDKRAMKKLLKKMAYDREKYEKQDKSTNDADVPQGVIRVQAPHLSKVSMAIQLTEELKASDVLARFLSQESGVAQTLKKGEVFLYEIGGNIGERCLDDDTYMKDLYQLNPNAEWVIKSKPL</sequence>
<dbReference type="GO" id="GO:0051056">
    <property type="term" value="P:regulation of small GTPase mediated signal transduction"/>
    <property type="evidence" value="ECO:0007669"/>
    <property type="project" value="TreeGrafter"/>
</dbReference>
<dbReference type="GO" id="GO:0005737">
    <property type="term" value="C:cytoplasm"/>
    <property type="evidence" value="ECO:0007669"/>
    <property type="project" value="UniProtKB-SubCell"/>
</dbReference>
<dbReference type="InterPro" id="IPR057323">
    <property type="entry name" value="RHG40/28/18_ubiquitin"/>
</dbReference>
<gene>
    <name evidence="11" type="primary">ARHGAP18</name>
</gene>
<dbReference type="Pfam" id="PF25442">
    <property type="entry name" value="Ubiquitin_RHG40_C"/>
    <property type="match status" value="1"/>
</dbReference>
<dbReference type="Gene3D" id="1.10.555.10">
    <property type="entry name" value="Rho GTPase activation protein"/>
    <property type="match status" value="1"/>
</dbReference>
<evidence type="ECO:0000256" key="2">
    <source>
        <dbReference type="ARBA" id="ARBA00022468"/>
    </source>
</evidence>
<dbReference type="GO" id="GO:0030833">
    <property type="term" value="P:regulation of actin filament polymerization"/>
    <property type="evidence" value="ECO:0007669"/>
    <property type="project" value="TreeGrafter"/>
</dbReference>
<evidence type="ECO:0000256" key="8">
    <source>
        <dbReference type="ARBA" id="ARBA00083390"/>
    </source>
</evidence>
<keyword evidence="2" id="KW-0343">GTPase activation</keyword>
<reference evidence="11" key="1">
    <citation type="submission" date="2025-08" db="UniProtKB">
        <authorList>
            <consortium name="Ensembl"/>
        </authorList>
    </citation>
    <scope>IDENTIFICATION</scope>
</reference>
<feature type="domain" description="Rho-GAP" evidence="10">
    <location>
        <begin position="302"/>
        <end position="501"/>
    </location>
</feature>
<dbReference type="FunFam" id="1.10.555.10:FF:000028">
    <property type="entry name" value="rho GTPase-activating protein 18 isoform X1"/>
    <property type="match status" value="1"/>
</dbReference>
<dbReference type="GeneID" id="111554900"/>
<keyword evidence="3" id="KW-0963">Cytoplasm</keyword>
<dbReference type="SMART" id="SM00324">
    <property type="entry name" value="RhoGAP"/>
    <property type="match status" value="1"/>
</dbReference>
<keyword evidence="4" id="KW-0597">Phosphoprotein</keyword>
<comment type="subcellular location">
    <subcellularLocation>
        <location evidence="1">Cytoplasm</location>
    </subcellularLocation>
</comment>
<feature type="region of interest" description="Disordered" evidence="9">
    <location>
        <begin position="221"/>
        <end position="246"/>
    </location>
</feature>
<evidence type="ECO:0000256" key="4">
    <source>
        <dbReference type="ARBA" id="ARBA00022553"/>
    </source>
</evidence>